<dbReference type="NCBIfam" id="NF004885">
    <property type="entry name" value="PRK06246.1"/>
    <property type="match status" value="1"/>
</dbReference>
<evidence type="ECO:0000256" key="4">
    <source>
        <dbReference type="ARBA" id="ARBA00023004"/>
    </source>
</evidence>
<feature type="domain" description="Fe-S hydro-lyase tartrate dehydratase alpha-type catalytic" evidence="7">
    <location>
        <begin position="11"/>
        <end position="278"/>
    </location>
</feature>
<dbReference type="GO" id="GO:0004333">
    <property type="term" value="F:fumarate hydratase activity"/>
    <property type="evidence" value="ECO:0007669"/>
    <property type="project" value="UniProtKB-EC"/>
</dbReference>
<keyword evidence="6 8" id="KW-0456">Lyase</keyword>
<name>A0A9D6YXD9_UNCSA</name>
<dbReference type="InterPro" id="IPR051208">
    <property type="entry name" value="Class-I_Fumarase/Tartrate_DH"/>
</dbReference>
<dbReference type="EMBL" id="JACRKR010000016">
    <property type="protein sequence ID" value="MBI5078455.1"/>
    <property type="molecule type" value="Genomic_DNA"/>
</dbReference>
<gene>
    <name evidence="8" type="ORF">HZB08_00330</name>
</gene>
<comment type="caution">
    <text evidence="8">The sequence shown here is derived from an EMBL/GenBank/DDBJ whole genome shotgun (WGS) entry which is preliminary data.</text>
</comment>
<keyword evidence="2" id="KW-0004">4Fe-4S</keyword>
<dbReference type="PANTHER" id="PTHR30389:SF17">
    <property type="entry name" value="L(+)-TARTRATE DEHYDRATASE SUBUNIT ALPHA-RELATED"/>
    <property type="match status" value="1"/>
</dbReference>
<dbReference type="EC" id="4.2.1.2" evidence="8"/>
<organism evidence="8 9">
    <name type="scientific">Candidatus Saganbacteria bacterium</name>
    <dbReference type="NCBI Taxonomy" id="2575572"/>
    <lineage>
        <taxon>Bacteria</taxon>
        <taxon>Bacillati</taxon>
        <taxon>Saganbacteria</taxon>
    </lineage>
</organism>
<sequence>MREVSTRKITEAIENLCIEANTNLSEDVLQALNKALSKEESPAGREILRQIVANAEIARREKLPLCQDTGSAVVFLEIGQEVRLTGGALEEAIAEGVSLGYRKGYLRKSMVKDPLRRENTGDNTPAIVHTEIVPGEKIKIGLLCKGGGAENRSAVKMFKPTSPQEEIEKFIIETVEKAGPDACPPMLIGIGIGGNFDAVTLIAKKALLRPVGAHNSETDTARWEKELLEKINALGIGPMGLGGRTTALAVNIEKRPCHISSLPAAVNIECHAHRYKEVNI</sequence>
<evidence type="ECO:0000256" key="5">
    <source>
        <dbReference type="ARBA" id="ARBA00023014"/>
    </source>
</evidence>
<evidence type="ECO:0000256" key="6">
    <source>
        <dbReference type="ARBA" id="ARBA00023239"/>
    </source>
</evidence>
<reference evidence="8" key="1">
    <citation type="submission" date="2020-07" db="EMBL/GenBank/DDBJ databases">
        <title>Huge and variable diversity of episymbiotic CPR bacteria and DPANN archaea in groundwater ecosystems.</title>
        <authorList>
            <person name="He C.Y."/>
            <person name="Keren R."/>
            <person name="Whittaker M."/>
            <person name="Farag I.F."/>
            <person name="Doudna J."/>
            <person name="Cate J.H.D."/>
            <person name="Banfield J.F."/>
        </authorList>
    </citation>
    <scope>NUCLEOTIDE SEQUENCE</scope>
    <source>
        <strain evidence="8">NC_groundwater_1860_Pr3_B-0.1um_51_7</strain>
    </source>
</reference>
<dbReference type="NCBIfam" id="TIGR00722">
    <property type="entry name" value="ttdA_fumA_fumB"/>
    <property type="match status" value="1"/>
</dbReference>
<dbReference type="GO" id="GO:0051539">
    <property type="term" value="F:4 iron, 4 sulfur cluster binding"/>
    <property type="evidence" value="ECO:0007669"/>
    <property type="project" value="UniProtKB-KW"/>
</dbReference>
<keyword evidence="3" id="KW-0479">Metal-binding</keyword>
<proteinExistence type="inferred from homology"/>
<dbReference type="AlphaFoldDB" id="A0A9D6YXD9"/>
<dbReference type="InterPro" id="IPR004646">
    <property type="entry name" value="Fe-S_hydro-lyase_TtdA-typ_cat"/>
</dbReference>
<dbReference type="Proteomes" id="UP000808761">
    <property type="component" value="Unassembled WGS sequence"/>
</dbReference>
<comment type="similarity">
    <text evidence="1">Belongs to the class-I fumarase family.</text>
</comment>
<evidence type="ECO:0000259" key="7">
    <source>
        <dbReference type="Pfam" id="PF05681"/>
    </source>
</evidence>
<evidence type="ECO:0000313" key="9">
    <source>
        <dbReference type="Proteomes" id="UP000808761"/>
    </source>
</evidence>
<dbReference type="GO" id="GO:0046872">
    <property type="term" value="F:metal ion binding"/>
    <property type="evidence" value="ECO:0007669"/>
    <property type="project" value="UniProtKB-KW"/>
</dbReference>
<dbReference type="Pfam" id="PF05681">
    <property type="entry name" value="Fumerase"/>
    <property type="match status" value="1"/>
</dbReference>
<protein>
    <submittedName>
        <fullName evidence="8">Fumarate hydratase</fullName>
        <ecNumber evidence="8">4.2.1.2</ecNumber>
    </submittedName>
</protein>
<evidence type="ECO:0000256" key="3">
    <source>
        <dbReference type="ARBA" id="ARBA00022723"/>
    </source>
</evidence>
<keyword evidence="5" id="KW-0411">Iron-sulfur</keyword>
<keyword evidence="4" id="KW-0408">Iron</keyword>
<evidence type="ECO:0000256" key="1">
    <source>
        <dbReference type="ARBA" id="ARBA00008876"/>
    </source>
</evidence>
<dbReference type="PANTHER" id="PTHR30389">
    <property type="entry name" value="FUMARATE HYDRATASE-RELATED"/>
    <property type="match status" value="1"/>
</dbReference>
<evidence type="ECO:0000313" key="8">
    <source>
        <dbReference type="EMBL" id="MBI5078455.1"/>
    </source>
</evidence>
<evidence type="ECO:0000256" key="2">
    <source>
        <dbReference type="ARBA" id="ARBA00022485"/>
    </source>
</evidence>
<accession>A0A9D6YXD9</accession>